<protein>
    <submittedName>
        <fullName evidence="2">Uncharacterized protein</fullName>
    </submittedName>
</protein>
<proteinExistence type="predicted"/>
<reference evidence="2" key="1">
    <citation type="submission" date="2017-07" db="EMBL/GenBank/DDBJ databases">
        <title>Taro Niue Genome Assembly and Annotation.</title>
        <authorList>
            <person name="Atibalentja N."/>
            <person name="Keating K."/>
            <person name="Fields C.J."/>
        </authorList>
    </citation>
    <scope>NUCLEOTIDE SEQUENCE</scope>
    <source>
        <strain evidence="2">Niue_2</strain>
        <tissue evidence="2">Leaf</tissue>
    </source>
</reference>
<dbReference type="EMBL" id="NMUH01001668">
    <property type="protein sequence ID" value="MQL94394.1"/>
    <property type="molecule type" value="Genomic_DNA"/>
</dbReference>
<dbReference type="Proteomes" id="UP000652761">
    <property type="component" value="Unassembled WGS sequence"/>
</dbReference>
<evidence type="ECO:0000313" key="2">
    <source>
        <dbReference type="EMBL" id="MQL94394.1"/>
    </source>
</evidence>
<evidence type="ECO:0000256" key="1">
    <source>
        <dbReference type="SAM" id="MobiDB-lite"/>
    </source>
</evidence>
<feature type="compositionally biased region" description="Basic and acidic residues" evidence="1">
    <location>
        <begin position="107"/>
        <end position="127"/>
    </location>
</feature>
<dbReference type="AlphaFoldDB" id="A0A843VMI1"/>
<feature type="region of interest" description="Disordered" evidence="1">
    <location>
        <begin position="82"/>
        <end position="177"/>
    </location>
</feature>
<keyword evidence="3" id="KW-1185">Reference proteome</keyword>
<evidence type="ECO:0000313" key="3">
    <source>
        <dbReference type="Proteomes" id="UP000652761"/>
    </source>
</evidence>
<accession>A0A843VMI1</accession>
<organism evidence="2 3">
    <name type="scientific">Colocasia esculenta</name>
    <name type="common">Wild taro</name>
    <name type="synonym">Arum esculentum</name>
    <dbReference type="NCBI Taxonomy" id="4460"/>
    <lineage>
        <taxon>Eukaryota</taxon>
        <taxon>Viridiplantae</taxon>
        <taxon>Streptophyta</taxon>
        <taxon>Embryophyta</taxon>
        <taxon>Tracheophyta</taxon>
        <taxon>Spermatophyta</taxon>
        <taxon>Magnoliopsida</taxon>
        <taxon>Liliopsida</taxon>
        <taxon>Araceae</taxon>
        <taxon>Aroideae</taxon>
        <taxon>Colocasieae</taxon>
        <taxon>Colocasia</taxon>
    </lineage>
</organism>
<name>A0A843VMI1_COLES</name>
<sequence>MGKIDVDWMFLGEESKCVDTQADYVDTTGFNCSDCFLEQPSSVDTQVDCVDTTGNFKTHSTQQSRADSLGPSCRNGHLLLAPSSTITPPTRMGSHLPPRAPQGCRETTGEERARSRKKQKEEEEGKGGRGKWAPASVLNRRAPRRGGSARCDNEHVATATHSATPKAVKPRRLGNKNVSANLVASTLYAPNTQQGHSDG</sequence>
<gene>
    <name evidence="2" type="ORF">Taro_027051</name>
</gene>
<comment type="caution">
    <text evidence="2">The sequence shown here is derived from an EMBL/GenBank/DDBJ whole genome shotgun (WGS) entry which is preliminary data.</text>
</comment>